<feature type="binding site" evidence="4">
    <location>
        <position position="95"/>
    </location>
    <ligand>
        <name>a divalent metal cation</name>
        <dbReference type="ChEBI" id="CHEBI:60240"/>
    </ligand>
</feature>
<reference evidence="6 7" key="1">
    <citation type="journal article" date="2019" name="Int. J. Syst. Evol. Microbiol.">
        <title>The Global Catalogue of Microorganisms (GCM) 10K type strain sequencing project: providing services to taxonomists for standard genome sequencing and annotation.</title>
        <authorList>
            <consortium name="The Broad Institute Genomics Platform"/>
            <consortium name="The Broad Institute Genome Sequencing Center for Infectious Disease"/>
            <person name="Wu L."/>
            <person name="Ma J."/>
        </authorList>
    </citation>
    <scope>NUCLEOTIDE SEQUENCE [LARGE SCALE GENOMIC DNA]</scope>
    <source>
        <strain evidence="6 7">XZGYJ-43</strain>
    </source>
</reference>
<comment type="function">
    <text evidence="4">Nucleotidase that shows phosphatase activity on nucleoside 5'-monophosphates.</text>
</comment>
<dbReference type="RefSeq" id="WP_279528398.1">
    <property type="nucleotide sequence ID" value="NZ_CP122312.1"/>
</dbReference>
<accession>A0ABD5Z8U5</accession>
<dbReference type="AlphaFoldDB" id="A0ABD5Z8U5"/>
<proteinExistence type="inferred from homology"/>
<keyword evidence="4" id="KW-0963">Cytoplasm</keyword>
<dbReference type="InterPro" id="IPR030048">
    <property type="entry name" value="SurE"/>
</dbReference>
<evidence type="ECO:0000256" key="3">
    <source>
        <dbReference type="ARBA" id="ARBA00022801"/>
    </source>
</evidence>
<evidence type="ECO:0000256" key="2">
    <source>
        <dbReference type="ARBA" id="ARBA00022723"/>
    </source>
</evidence>
<dbReference type="InterPro" id="IPR002828">
    <property type="entry name" value="SurE-like_Pase/nucleotidase"/>
</dbReference>
<comment type="subcellular location">
    <subcellularLocation>
        <location evidence="4">Cytoplasm</location>
    </subcellularLocation>
</comment>
<sequence length="260" mass="27202">MTDGLDVLLTNDDGIDAPGIRVVADHLRDAGGVASVTLAAPAENQSGTGQTRTHGAVSYETRDDGYAVAGTPADCVALGVAALDCDPDVVVSGCNDGPNLGAHILGRSGTVGAAMEAGFLELPAVALSMYDWEFSYDGHYDPGPEKFTLAADVAADLVPRFARGDVLPTADYLSVNAPADDIADDPVYRVTRPSEEYELEATVTESGVNVEARFWQEFVERRIPDPEGTDRRACVDEEVSVTPLTAPHGIAPDVTAGGLL</sequence>
<dbReference type="GO" id="GO:0008253">
    <property type="term" value="F:5'-nucleotidase activity"/>
    <property type="evidence" value="ECO:0007669"/>
    <property type="project" value="UniProtKB-UniRule"/>
</dbReference>
<dbReference type="NCBIfam" id="TIGR00087">
    <property type="entry name" value="surE"/>
    <property type="match status" value="1"/>
</dbReference>
<organism evidence="6 7">
    <name type="scientific">Halospeciosus flavus</name>
    <dbReference type="NCBI Taxonomy" id="3032283"/>
    <lineage>
        <taxon>Archaea</taxon>
        <taxon>Methanobacteriati</taxon>
        <taxon>Methanobacteriota</taxon>
        <taxon>Stenosarchaea group</taxon>
        <taxon>Halobacteria</taxon>
        <taxon>Halobacteriales</taxon>
        <taxon>Halobacteriaceae</taxon>
        <taxon>Halospeciosus</taxon>
    </lineage>
</organism>
<evidence type="ECO:0000259" key="5">
    <source>
        <dbReference type="Pfam" id="PF01975"/>
    </source>
</evidence>
<dbReference type="InterPro" id="IPR036523">
    <property type="entry name" value="SurE-like_sf"/>
</dbReference>
<dbReference type="SUPFAM" id="SSF64167">
    <property type="entry name" value="SurE-like"/>
    <property type="match status" value="1"/>
</dbReference>
<comment type="caution">
    <text evidence="6">The sequence shown here is derived from an EMBL/GenBank/DDBJ whole genome shotgun (WGS) entry which is preliminary data.</text>
</comment>
<comment type="catalytic activity">
    <reaction evidence="4">
        <text>a ribonucleoside 5'-phosphate + H2O = a ribonucleoside + phosphate</text>
        <dbReference type="Rhea" id="RHEA:12484"/>
        <dbReference type="ChEBI" id="CHEBI:15377"/>
        <dbReference type="ChEBI" id="CHEBI:18254"/>
        <dbReference type="ChEBI" id="CHEBI:43474"/>
        <dbReference type="ChEBI" id="CHEBI:58043"/>
        <dbReference type="EC" id="3.1.3.5"/>
    </reaction>
</comment>
<dbReference type="GO" id="GO:0046872">
    <property type="term" value="F:metal ion binding"/>
    <property type="evidence" value="ECO:0007669"/>
    <property type="project" value="UniProtKB-UniRule"/>
</dbReference>
<dbReference type="PANTHER" id="PTHR30457">
    <property type="entry name" value="5'-NUCLEOTIDASE SURE"/>
    <property type="match status" value="1"/>
</dbReference>
<evidence type="ECO:0000313" key="7">
    <source>
        <dbReference type="Proteomes" id="UP001596447"/>
    </source>
</evidence>
<dbReference type="EMBL" id="JBHTAR010000011">
    <property type="protein sequence ID" value="MFC7201660.1"/>
    <property type="molecule type" value="Genomic_DNA"/>
</dbReference>
<feature type="binding site" evidence="4">
    <location>
        <position position="46"/>
    </location>
    <ligand>
        <name>a divalent metal cation</name>
        <dbReference type="ChEBI" id="CHEBI:60240"/>
    </ligand>
</feature>
<evidence type="ECO:0000256" key="1">
    <source>
        <dbReference type="ARBA" id="ARBA00011062"/>
    </source>
</evidence>
<comment type="similarity">
    <text evidence="1 4">Belongs to the SurE nucleotidase family.</text>
</comment>
<keyword evidence="3 4" id="KW-0378">Hydrolase</keyword>
<keyword evidence="7" id="KW-1185">Reference proteome</keyword>
<evidence type="ECO:0000313" key="6">
    <source>
        <dbReference type="EMBL" id="MFC7201660.1"/>
    </source>
</evidence>
<protein>
    <recommendedName>
        <fullName evidence="4">5'-nucleotidase SurE</fullName>
        <ecNumber evidence="4">3.1.3.5</ecNumber>
    </recommendedName>
    <alternativeName>
        <fullName evidence="4">Nucleoside 5'-monophosphate phosphohydrolase</fullName>
    </alternativeName>
</protein>
<dbReference type="EC" id="3.1.3.5" evidence="4"/>
<keyword evidence="2 4" id="KW-0479">Metal-binding</keyword>
<feature type="domain" description="Survival protein SurE-like phosphatase/nucleotidase" evidence="5">
    <location>
        <begin position="7"/>
        <end position="195"/>
    </location>
</feature>
<gene>
    <name evidence="4 6" type="primary">surE</name>
    <name evidence="6" type="ORF">ACFQJ9_19980</name>
</gene>
<evidence type="ECO:0000256" key="4">
    <source>
        <dbReference type="HAMAP-Rule" id="MF_00060"/>
    </source>
</evidence>
<dbReference type="Gene3D" id="3.40.1210.10">
    <property type="entry name" value="Survival protein SurE-like phosphatase/nucleotidase"/>
    <property type="match status" value="1"/>
</dbReference>
<feature type="binding site" evidence="4">
    <location>
        <position position="13"/>
    </location>
    <ligand>
        <name>a divalent metal cation</name>
        <dbReference type="ChEBI" id="CHEBI:60240"/>
    </ligand>
</feature>
<dbReference type="PANTHER" id="PTHR30457:SF0">
    <property type="entry name" value="PHOSPHATASE, PUTATIVE (AFU_ORTHOLOGUE AFUA_4G01070)-RELATED"/>
    <property type="match status" value="1"/>
</dbReference>
<dbReference type="Pfam" id="PF01975">
    <property type="entry name" value="SurE"/>
    <property type="match status" value="1"/>
</dbReference>
<name>A0ABD5Z8U5_9EURY</name>
<dbReference type="GO" id="GO:0000166">
    <property type="term" value="F:nucleotide binding"/>
    <property type="evidence" value="ECO:0007669"/>
    <property type="project" value="UniProtKB-KW"/>
</dbReference>
<dbReference type="Proteomes" id="UP001596447">
    <property type="component" value="Unassembled WGS sequence"/>
</dbReference>
<comment type="cofactor">
    <cofactor evidence="4">
        <name>a divalent metal cation</name>
        <dbReference type="ChEBI" id="CHEBI:60240"/>
    </cofactor>
    <text evidence="4">Binds 1 divalent metal cation per subunit.</text>
</comment>
<dbReference type="HAMAP" id="MF_00060">
    <property type="entry name" value="SurE"/>
    <property type="match status" value="1"/>
</dbReference>
<dbReference type="GO" id="GO:0005737">
    <property type="term" value="C:cytoplasm"/>
    <property type="evidence" value="ECO:0007669"/>
    <property type="project" value="UniProtKB-SubCell"/>
</dbReference>
<feature type="binding site" evidence="4">
    <location>
        <position position="12"/>
    </location>
    <ligand>
        <name>a divalent metal cation</name>
        <dbReference type="ChEBI" id="CHEBI:60240"/>
    </ligand>
</feature>
<keyword evidence="4" id="KW-0547">Nucleotide-binding</keyword>